<keyword evidence="4" id="KW-1185">Reference proteome</keyword>
<evidence type="ECO:0000313" key="3">
    <source>
        <dbReference type="EMBL" id="MBM7059390.1"/>
    </source>
</evidence>
<feature type="chain" id="PRO_5045442525" description="DUF6160 domain-containing protein" evidence="1">
    <location>
        <begin position="23"/>
        <end position="153"/>
    </location>
</feature>
<dbReference type="EMBL" id="JAFEUP010000001">
    <property type="protein sequence ID" value="MBM7059390.1"/>
    <property type="molecule type" value="Genomic_DNA"/>
</dbReference>
<keyword evidence="1" id="KW-0732">Signal</keyword>
<dbReference type="Pfam" id="PF19657">
    <property type="entry name" value="DUF6160"/>
    <property type="match status" value="1"/>
</dbReference>
<comment type="caution">
    <text evidence="3">The sequence shown here is derived from an EMBL/GenBank/DDBJ whole genome shotgun (WGS) entry which is preliminary data.</text>
</comment>
<evidence type="ECO:0000313" key="4">
    <source>
        <dbReference type="Proteomes" id="UP000717995"/>
    </source>
</evidence>
<name>A0ABS2IC16_9GAMM</name>
<evidence type="ECO:0000256" key="1">
    <source>
        <dbReference type="SAM" id="SignalP"/>
    </source>
</evidence>
<sequence>MKSFKQLALAAAVLAAPFMAQADLKAMDDSSLSAVTGQDGISISGNFSGSIGNVAYIDDGNALNLSGISFNGFSITDSAPLTIDVVESGGIKQLAIGLPSMTGTLTVAKINVGGTYTAAAGSTPGALAGGSSIGGLAVSDINMGGTTVKIWGH</sequence>
<accession>A0ABS2IC16</accession>
<proteinExistence type="predicted"/>
<reference evidence="3 4" key="1">
    <citation type="submission" date="2021-02" db="EMBL/GenBank/DDBJ databases">
        <authorList>
            <person name="Lee D.-H."/>
        </authorList>
    </citation>
    <scope>NUCLEOTIDE SEQUENCE [LARGE SCALE GENOMIC DNA]</scope>
    <source>
        <strain evidence="3 4">UL073</strain>
    </source>
</reference>
<gene>
    <name evidence="3" type="ORF">JQX08_01600</name>
</gene>
<dbReference type="Proteomes" id="UP000717995">
    <property type="component" value="Unassembled WGS sequence"/>
</dbReference>
<organism evidence="3 4">
    <name type="scientific">Zestomonas insulae</name>
    <dbReference type="NCBI Taxonomy" id="2809017"/>
    <lineage>
        <taxon>Bacteria</taxon>
        <taxon>Pseudomonadati</taxon>
        <taxon>Pseudomonadota</taxon>
        <taxon>Gammaproteobacteria</taxon>
        <taxon>Pseudomonadales</taxon>
        <taxon>Pseudomonadaceae</taxon>
        <taxon>Zestomonas</taxon>
    </lineage>
</organism>
<dbReference type="RefSeq" id="WP_204914228.1">
    <property type="nucleotide sequence ID" value="NZ_JAFEUP010000001.1"/>
</dbReference>
<evidence type="ECO:0000259" key="2">
    <source>
        <dbReference type="Pfam" id="PF19657"/>
    </source>
</evidence>
<protein>
    <recommendedName>
        <fullName evidence="2">DUF6160 domain-containing protein</fullName>
    </recommendedName>
</protein>
<feature type="domain" description="DUF6160" evidence="2">
    <location>
        <begin position="1"/>
        <end position="85"/>
    </location>
</feature>
<feature type="signal peptide" evidence="1">
    <location>
        <begin position="1"/>
        <end position="22"/>
    </location>
</feature>
<dbReference type="InterPro" id="IPR046158">
    <property type="entry name" value="DUF6160"/>
</dbReference>